<protein>
    <submittedName>
        <fullName evidence="2">YwaF family protein</fullName>
    </submittedName>
</protein>
<feature type="transmembrane region" description="Helical" evidence="1">
    <location>
        <begin position="82"/>
        <end position="103"/>
    </location>
</feature>
<keyword evidence="3" id="KW-1185">Reference proteome</keyword>
<feature type="transmembrane region" description="Helical" evidence="1">
    <location>
        <begin position="110"/>
        <end position="131"/>
    </location>
</feature>
<organism evidence="2 3">
    <name type="scientific">Clostridium porci</name>
    <dbReference type="NCBI Taxonomy" id="2605778"/>
    <lineage>
        <taxon>Bacteria</taxon>
        <taxon>Bacillati</taxon>
        <taxon>Bacillota</taxon>
        <taxon>Clostridia</taxon>
        <taxon>Eubacteriales</taxon>
        <taxon>Clostridiaceae</taxon>
        <taxon>Clostridium</taxon>
    </lineage>
</organism>
<feature type="transmembrane region" description="Helical" evidence="1">
    <location>
        <begin position="215"/>
        <end position="244"/>
    </location>
</feature>
<sequence length="260" mass="28619">MEGILQYFFKASAWPMEAPRPYSGFHMLFGASGIVAAGLLACKLAKRPASHVLFISGLVLAAIELYKQGFLYYAVNSQTYDWWYFPFQLCSVPMYLGILYPAIQKQAPKAAAIMGTFIQDFALLGGFMALAEPSGLMHPYWVLTLHGFIWHFILICMGLYCALSGTGSRKAGAFVSTLPLLLGCSLIATLINVASHPYGNADMFYISPYYPNEQIVFHEIALTIGILPGNLLYLSSVALGGWIFHMACRLLTVQSIDAPF</sequence>
<keyword evidence="1" id="KW-1133">Transmembrane helix</keyword>
<evidence type="ECO:0000313" key="3">
    <source>
        <dbReference type="Proteomes" id="UP000429958"/>
    </source>
</evidence>
<name>A0A7X2NIQ2_9CLOT</name>
<comment type="caution">
    <text evidence="2">The sequence shown here is derived from an EMBL/GenBank/DDBJ whole genome shotgun (WGS) entry which is preliminary data.</text>
</comment>
<feature type="transmembrane region" description="Helical" evidence="1">
    <location>
        <begin position="143"/>
        <end position="163"/>
    </location>
</feature>
<gene>
    <name evidence="2" type="ORF">FYJ39_02730</name>
</gene>
<dbReference type="EMBL" id="VUMD01000002">
    <property type="protein sequence ID" value="MSS35520.1"/>
    <property type="molecule type" value="Genomic_DNA"/>
</dbReference>
<feature type="transmembrane region" description="Helical" evidence="1">
    <location>
        <begin position="52"/>
        <end position="70"/>
    </location>
</feature>
<dbReference type="AlphaFoldDB" id="A0A7X2NIQ2"/>
<evidence type="ECO:0000256" key="1">
    <source>
        <dbReference type="SAM" id="Phobius"/>
    </source>
</evidence>
<keyword evidence="1" id="KW-0472">Membrane</keyword>
<proteinExistence type="predicted"/>
<evidence type="ECO:0000313" key="2">
    <source>
        <dbReference type="EMBL" id="MSS35520.1"/>
    </source>
</evidence>
<keyword evidence="1" id="KW-0812">Transmembrane</keyword>
<accession>A0A7X2NIQ2</accession>
<dbReference type="RefSeq" id="WP_154470928.1">
    <property type="nucleotide sequence ID" value="NZ_DBEWUL010000024.1"/>
</dbReference>
<dbReference type="Proteomes" id="UP000429958">
    <property type="component" value="Unassembled WGS sequence"/>
</dbReference>
<reference evidence="2 3" key="1">
    <citation type="submission" date="2019-08" db="EMBL/GenBank/DDBJ databases">
        <title>In-depth cultivation of the pig gut microbiome towards novel bacterial diversity and tailored functional studies.</title>
        <authorList>
            <person name="Wylensek D."/>
            <person name="Hitch T.C.A."/>
            <person name="Clavel T."/>
        </authorList>
    </citation>
    <scope>NUCLEOTIDE SEQUENCE [LARGE SCALE GENOMIC DNA]</scope>
    <source>
        <strain evidence="2 3">WCA-389-WT-23D1</strain>
    </source>
</reference>
<feature type="transmembrane region" description="Helical" evidence="1">
    <location>
        <begin position="175"/>
        <end position="195"/>
    </location>
</feature>
<feature type="transmembrane region" description="Helical" evidence="1">
    <location>
        <begin position="24"/>
        <end position="45"/>
    </location>
</feature>